<dbReference type="PROSITE" id="PS51155">
    <property type="entry name" value="CHIT_BIND_RR_2"/>
    <property type="match status" value="1"/>
</dbReference>
<reference evidence="4 5" key="1">
    <citation type="journal article" date="2015" name="Nat. Commun.">
        <title>Lucilia cuprina genome unlocks parasitic fly biology to underpin future interventions.</title>
        <authorList>
            <person name="Anstead C.A."/>
            <person name="Korhonen P.K."/>
            <person name="Young N.D."/>
            <person name="Hall R.S."/>
            <person name="Jex A.R."/>
            <person name="Murali S.C."/>
            <person name="Hughes D.S."/>
            <person name="Lee S.F."/>
            <person name="Perry T."/>
            <person name="Stroehlein A.J."/>
            <person name="Ansell B.R."/>
            <person name="Breugelmans B."/>
            <person name="Hofmann A."/>
            <person name="Qu J."/>
            <person name="Dugan S."/>
            <person name="Lee S.L."/>
            <person name="Chao H."/>
            <person name="Dinh H."/>
            <person name="Han Y."/>
            <person name="Doddapaneni H.V."/>
            <person name="Worley K.C."/>
            <person name="Muzny D.M."/>
            <person name="Ioannidis P."/>
            <person name="Waterhouse R.M."/>
            <person name="Zdobnov E.M."/>
            <person name="James P.J."/>
            <person name="Bagnall N.H."/>
            <person name="Kotze A.C."/>
            <person name="Gibbs R.A."/>
            <person name="Richards S."/>
            <person name="Batterham P."/>
            <person name="Gasser R.B."/>
        </authorList>
    </citation>
    <scope>NUCLEOTIDE SEQUENCE [LARGE SCALE GENOMIC DNA]</scope>
    <source>
        <strain evidence="4 5">LS</strain>
        <tissue evidence="4">Full body</tissue>
    </source>
</reference>
<accession>A0A0L0BU23</accession>
<evidence type="ECO:0000313" key="5">
    <source>
        <dbReference type="Proteomes" id="UP000037069"/>
    </source>
</evidence>
<keyword evidence="3" id="KW-0732">Signal</keyword>
<dbReference type="Pfam" id="PF00379">
    <property type="entry name" value="Chitin_bind_4"/>
    <property type="match status" value="2"/>
</dbReference>
<evidence type="ECO:0000256" key="3">
    <source>
        <dbReference type="SAM" id="SignalP"/>
    </source>
</evidence>
<dbReference type="GO" id="GO:0042302">
    <property type="term" value="F:structural constituent of cuticle"/>
    <property type="evidence" value="ECO:0007669"/>
    <property type="project" value="UniProtKB-UniRule"/>
</dbReference>
<feature type="compositionally biased region" description="Low complexity" evidence="2">
    <location>
        <begin position="576"/>
        <end position="595"/>
    </location>
</feature>
<evidence type="ECO:0000256" key="1">
    <source>
        <dbReference type="PROSITE-ProRule" id="PRU00497"/>
    </source>
</evidence>
<dbReference type="OrthoDB" id="6362401at2759"/>
<dbReference type="InterPro" id="IPR000618">
    <property type="entry name" value="Insect_cuticle"/>
</dbReference>
<dbReference type="EMBL" id="JRES01001347">
    <property type="protein sequence ID" value="KNC23511.1"/>
    <property type="molecule type" value="Genomic_DNA"/>
</dbReference>
<proteinExistence type="predicted"/>
<dbReference type="OMA" id="LAMNTYY"/>
<feature type="compositionally biased region" description="Low complexity" evidence="2">
    <location>
        <begin position="557"/>
        <end position="567"/>
    </location>
</feature>
<feature type="region of interest" description="Disordered" evidence="2">
    <location>
        <begin position="412"/>
        <end position="460"/>
    </location>
</feature>
<feature type="compositionally biased region" description="Polar residues" evidence="2">
    <location>
        <begin position="412"/>
        <end position="443"/>
    </location>
</feature>
<feature type="signal peptide" evidence="3">
    <location>
        <begin position="1"/>
        <end position="21"/>
    </location>
</feature>
<dbReference type="Proteomes" id="UP000037069">
    <property type="component" value="Unassembled WGS sequence"/>
</dbReference>
<keyword evidence="1" id="KW-0193">Cuticle</keyword>
<dbReference type="AlphaFoldDB" id="A0A0L0BU23"/>
<feature type="chain" id="PRO_5005535115" evidence="3">
    <location>
        <begin position="22"/>
        <end position="677"/>
    </location>
</feature>
<name>A0A0L0BU23_LUCCU</name>
<sequence length="677" mass="74467">MKYLISLFMIVVCCLQQCCWAQSTTVRPYKFGFTIDEQQHHERGIVMGEFGFITADGIYHVTVYATDEQGRFRILAMRNYPYESPPKTVEVMVQPKIAPTTTTTAKPLPKHNFNTEACSGCFLTNGNNKPKGLNGIESKTVKNDIRPLSKSLSTSGTNAAVNPKIPNKNVGAGKLYDLNGENVLLTFNANEKAIKLSKPVTETLAFNDLVELQNAVRNQQLFKTTPSSVAPSRAYLTPNNINTKPTAVTAPKVAMTLSTFAPSVSILALNKFVSTPSYLTPNNDHTNLPTFVPTKFATNVANKQSSENPTKPITKISETLNDKNKSVTKTLQNPLRTQQQLIKSTPTQHNAPHDKHQYQVVALSMIGFKGTPLFTDKNQAIINNVIKPLQLKPIQFLKHDLKLPTKTAAQENTLTKIPTKNSFEPQNTDTTAQENTLTQTPLKNSVGGLDEASTQGKKTQLKLMLEQPSEADLFPQAAANPATLNKNSGKQSIQTTSNTNTLNKQYTTSPTVSKNTNQRTAKPLSGSPGAAKTNTGNPPPIMDIIMQKVLPAIMGKTPSATPTQTTTLNKPNAVPSGKKPNGISGSSSSSPSANGDGDLYRFKYILDYHGHTETGKRNGNKEGTYYAIGDDDVERTIEYVANENGYQPRIRWRKLDRNEIKSKENTLKDYEFVWFNQ</sequence>
<protein>
    <submittedName>
        <fullName evidence="4">Protein lethal(3)malignant blood neoplasm 1</fullName>
    </submittedName>
</protein>
<organism evidence="4 5">
    <name type="scientific">Lucilia cuprina</name>
    <name type="common">Green bottle fly</name>
    <name type="synonym">Australian sheep blowfly</name>
    <dbReference type="NCBI Taxonomy" id="7375"/>
    <lineage>
        <taxon>Eukaryota</taxon>
        <taxon>Metazoa</taxon>
        <taxon>Ecdysozoa</taxon>
        <taxon>Arthropoda</taxon>
        <taxon>Hexapoda</taxon>
        <taxon>Insecta</taxon>
        <taxon>Pterygota</taxon>
        <taxon>Neoptera</taxon>
        <taxon>Endopterygota</taxon>
        <taxon>Diptera</taxon>
        <taxon>Brachycera</taxon>
        <taxon>Muscomorpha</taxon>
        <taxon>Oestroidea</taxon>
        <taxon>Calliphoridae</taxon>
        <taxon>Luciliinae</taxon>
        <taxon>Lucilia</taxon>
    </lineage>
</organism>
<feature type="region of interest" description="Disordered" evidence="2">
    <location>
        <begin position="481"/>
        <end position="542"/>
    </location>
</feature>
<evidence type="ECO:0000313" key="4">
    <source>
        <dbReference type="EMBL" id="KNC23511.1"/>
    </source>
</evidence>
<keyword evidence="5" id="KW-1185">Reference proteome</keyword>
<feature type="region of interest" description="Disordered" evidence="2">
    <location>
        <begin position="555"/>
        <end position="595"/>
    </location>
</feature>
<comment type="caution">
    <text evidence="4">The sequence shown here is derived from an EMBL/GenBank/DDBJ whole genome shotgun (WGS) entry which is preliminary data.</text>
</comment>
<gene>
    <name evidence="4" type="ORF">FF38_09180</name>
</gene>
<evidence type="ECO:0000256" key="2">
    <source>
        <dbReference type="SAM" id="MobiDB-lite"/>
    </source>
</evidence>
<feature type="compositionally biased region" description="Polar residues" evidence="2">
    <location>
        <begin position="482"/>
        <end position="520"/>
    </location>
</feature>